<proteinExistence type="predicted"/>
<dbReference type="RefSeq" id="WP_188748385.1">
    <property type="nucleotide sequence ID" value="NZ_BMIK01000002.1"/>
</dbReference>
<protein>
    <submittedName>
        <fullName evidence="1">Uncharacterized protein</fullName>
    </submittedName>
</protein>
<evidence type="ECO:0000313" key="1">
    <source>
        <dbReference type="EMBL" id="GGC21184.1"/>
    </source>
</evidence>
<name>A0ABQ1LB87_9SPHI</name>
<sequence length="157" mass="18520">MKTLQHIPMKTWATSPTPATTPAMIQAFWHRLFRERTHQVKMDWLQGFGNMVYADTYASPFIIRLYHNDPRDKRVAYLSVTGGCVEWRFGIKAVGFEQCPVVADPKLMEWLDSLFWFYTATESQKQQISRLTDIQRLVSERMYTIKKKQGLWKRNPS</sequence>
<keyword evidence="2" id="KW-1185">Reference proteome</keyword>
<dbReference type="EMBL" id="BMIK01000002">
    <property type="protein sequence ID" value="GGC21184.1"/>
    <property type="molecule type" value="Genomic_DNA"/>
</dbReference>
<organism evidence="1 2">
    <name type="scientific">Parapedobacter defluvii</name>
    <dbReference type="NCBI Taxonomy" id="2045106"/>
    <lineage>
        <taxon>Bacteria</taxon>
        <taxon>Pseudomonadati</taxon>
        <taxon>Bacteroidota</taxon>
        <taxon>Sphingobacteriia</taxon>
        <taxon>Sphingobacteriales</taxon>
        <taxon>Sphingobacteriaceae</taxon>
        <taxon>Parapedobacter</taxon>
    </lineage>
</organism>
<gene>
    <name evidence="1" type="ORF">GCM10011386_11420</name>
</gene>
<accession>A0ABQ1LB87</accession>
<evidence type="ECO:0000313" key="2">
    <source>
        <dbReference type="Proteomes" id="UP000597338"/>
    </source>
</evidence>
<dbReference type="Proteomes" id="UP000597338">
    <property type="component" value="Unassembled WGS sequence"/>
</dbReference>
<comment type="caution">
    <text evidence="1">The sequence shown here is derived from an EMBL/GenBank/DDBJ whole genome shotgun (WGS) entry which is preliminary data.</text>
</comment>
<reference evidence="2" key="1">
    <citation type="journal article" date="2019" name="Int. J. Syst. Evol. Microbiol.">
        <title>The Global Catalogue of Microorganisms (GCM) 10K type strain sequencing project: providing services to taxonomists for standard genome sequencing and annotation.</title>
        <authorList>
            <consortium name="The Broad Institute Genomics Platform"/>
            <consortium name="The Broad Institute Genome Sequencing Center for Infectious Disease"/>
            <person name="Wu L."/>
            <person name="Ma J."/>
        </authorList>
    </citation>
    <scope>NUCLEOTIDE SEQUENCE [LARGE SCALE GENOMIC DNA]</scope>
    <source>
        <strain evidence="2">CGMCC 1.15342</strain>
    </source>
</reference>